<keyword evidence="3" id="KW-1185">Reference proteome</keyword>
<feature type="coiled-coil region" evidence="1">
    <location>
        <begin position="237"/>
        <end position="264"/>
    </location>
</feature>
<accession>A0AAV1NFC0</accession>
<dbReference type="AlphaFoldDB" id="A0AAV1NFC0"/>
<comment type="caution">
    <text evidence="2">The sequence shown here is derived from an EMBL/GenBank/DDBJ whole genome shotgun (WGS) entry which is preliminary data.</text>
</comment>
<evidence type="ECO:0000256" key="1">
    <source>
        <dbReference type="SAM" id="Coils"/>
    </source>
</evidence>
<sequence>MGLAKMHIHWWCNPTARIAFLKSLAQIGEKHKVNFHENTTVYELTDEMEPHQQNTSREVIQAGCKLCEERGNKEYEEKLRSPKQHQKETQTLCMWQDIEEVKNVFQQEQQAWREEEKSLFDSITGLTRDKAALQQEMDRIIKEAKMQLKALYEEMELLFKENVILKKQKHAEENEKEAMQVNEARQGEIQEVQMLLQNEKQQSDMNEASARAHTWEDALTNQLEEMEAVHCFDEILLEKQKQELEALREKVRGLEDLLQWARNLCTEQGVQDLRSAVDSLSIRQRIVRIFIPRWSRCYTSSETTVGVDSEEQAQRRPSLCERLVTFCSCWTEGGGGM</sequence>
<feature type="coiled-coil region" evidence="1">
    <location>
        <begin position="123"/>
        <end position="168"/>
    </location>
</feature>
<gene>
    <name evidence="2" type="ORF">FSCOSCO3_A030184</name>
</gene>
<reference evidence="2 3" key="1">
    <citation type="submission" date="2024-01" db="EMBL/GenBank/DDBJ databases">
        <authorList>
            <person name="Alioto T."/>
            <person name="Alioto T."/>
            <person name="Gomez Garrido J."/>
        </authorList>
    </citation>
    <scope>NUCLEOTIDE SEQUENCE [LARGE SCALE GENOMIC DNA]</scope>
</reference>
<dbReference type="Proteomes" id="UP001314229">
    <property type="component" value="Unassembled WGS sequence"/>
</dbReference>
<dbReference type="EMBL" id="CAWUFR010000033">
    <property type="protein sequence ID" value="CAK6958241.1"/>
    <property type="molecule type" value="Genomic_DNA"/>
</dbReference>
<evidence type="ECO:0000313" key="3">
    <source>
        <dbReference type="Proteomes" id="UP001314229"/>
    </source>
</evidence>
<evidence type="ECO:0000313" key="2">
    <source>
        <dbReference type="EMBL" id="CAK6958241.1"/>
    </source>
</evidence>
<proteinExistence type="predicted"/>
<name>A0AAV1NFC0_SCOSC</name>
<keyword evidence="1" id="KW-0175">Coiled coil</keyword>
<organism evidence="2 3">
    <name type="scientific">Scomber scombrus</name>
    <name type="common">Atlantic mackerel</name>
    <name type="synonym">Scomber vernalis</name>
    <dbReference type="NCBI Taxonomy" id="13677"/>
    <lineage>
        <taxon>Eukaryota</taxon>
        <taxon>Metazoa</taxon>
        <taxon>Chordata</taxon>
        <taxon>Craniata</taxon>
        <taxon>Vertebrata</taxon>
        <taxon>Euteleostomi</taxon>
        <taxon>Actinopterygii</taxon>
        <taxon>Neopterygii</taxon>
        <taxon>Teleostei</taxon>
        <taxon>Neoteleostei</taxon>
        <taxon>Acanthomorphata</taxon>
        <taxon>Pelagiaria</taxon>
        <taxon>Scombriformes</taxon>
        <taxon>Scombridae</taxon>
        <taxon>Scomber</taxon>
    </lineage>
</organism>
<protein>
    <submittedName>
        <fullName evidence="2">Golgin subfamily A member 6-like protein 22</fullName>
    </submittedName>
</protein>